<evidence type="ECO:0008006" key="3">
    <source>
        <dbReference type="Google" id="ProtNLM"/>
    </source>
</evidence>
<dbReference type="InterPro" id="IPR013321">
    <property type="entry name" value="Arc_rbn_hlx_hlx"/>
</dbReference>
<reference evidence="1 2" key="1">
    <citation type="submission" date="2013-02" db="EMBL/GenBank/DDBJ databases">
        <title>The Genome Sequence of Acinetobacter soli NIPH 2899.</title>
        <authorList>
            <consortium name="The Broad Institute Genome Sequencing Platform"/>
            <consortium name="The Broad Institute Genome Sequencing Center for Infectious Disease"/>
            <person name="Cerqueira G."/>
            <person name="Feldgarden M."/>
            <person name="Courvalin P."/>
            <person name="Perichon B."/>
            <person name="Grillot-Courvalin C."/>
            <person name="Clermont D."/>
            <person name="Rocha E."/>
            <person name="Yoon E.-J."/>
            <person name="Nemec A."/>
            <person name="Walker B."/>
            <person name="Young S.K."/>
            <person name="Zeng Q."/>
            <person name="Gargeya S."/>
            <person name="Fitzgerald M."/>
            <person name="Haas B."/>
            <person name="Abouelleil A."/>
            <person name="Alvarado L."/>
            <person name="Arachchi H.M."/>
            <person name="Berlin A.M."/>
            <person name="Chapman S.B."/>
            <person name="Dewar J."/>
            <person name="Goldberg J."/>
            <person name="Griggs A."/>
            <person name="Gujja S."/>
            <person name="Hansen M."/>
            <person name="Howarth C."/>
            <person name="Imamovic A."/>
            <person name="Larimer J."/>
            <person name="McCowan C."/>
            <person name="Murphy C."/>
            <person name="Neiman D."/>
            <person name="Pearson M."/>
            <person name="Priest M."/>
            <person name="Roberts A."/>
            <person name="Saif S."/>
            <person name="Shea T."/>
            <person name="Sisk P."/>
            <person name="Sykes S."/>
            <person name="Wortman J."/>
            <person name="Nusbaum C."/>
            <person name="Birren B."/>
        </authorList>
    </citation>
    <scope>NUCLEOTIDE SEQUENCE [LARGE SCALE GENOMIC DNA]</scope>
    <source>
        <strain evidence="1 2">NIPH 2899</strain>
    </source>
</reference>
<protein>
    <recommendedName>
        <fullName evidence="3">Arc-like DNA binding domain-containing protein</fullName>
    </recommendedName>
</protein>
<comment type="caution">
    <text evidence="1">The sequence shown here is derived from an EMBL/GenBank/DDBJ whole genome shotgun (WGS) entry which is preliminary data.</text>
</comment>
<evidence type="ECO:0000313" key="1">
    <source>
        <dbReference type="EMBL" id="ENV60385.1"/>
    </source>
</evidence>
<name>A0ABP2U6C7_9GAMM</name>
<accession>A0ABP2U6C7</accession>
<gene>
    <name evidence="1" type="ORF">F950_02947</name>
</gene>
<sequence length="53" mass="6292">MKDKQKDSTDVRFRLTNELHEPLKQMAKKEQRSMNYLMNKAVELLIKQQSAKA</sequence>
<dbReference type="Gene3D" id="1.10.1220.10">
    <property type="entry name" value="Met repressor-like"/>
    <property type="match status" value="1"/>
</dbReference>
<evidence type="ECO:0000313" key="2">
    <source>
        <dbReference type="Proteomes" id="UP000018433"/>
    </source>
</evidence>
<organism evidence="1 2">
    <name type="scientific">Acinetobacter soli NIPH 2899</name>
    <dbReference type="NCBI Taxonomy" id="1217677"/>
    <lineage>
        <taxon>Bacteria</taxon>
        <taxon>Pseudomonadati</taxon>
        <taxon>Pseudomonadota</taxon>
        <taxon>Gammaproteobacteria</taxon>
        <taxon>Moraxellales</taxon>
        <taxon>Moraxellaceae</taxon>
        <taxon>Acinetobacter</taxon>
    </lineage>
</organism>
<proteinExistence type="predicted"/>
<dbReference type="Proteomes" id="UP000018433">
    <property type="component" value="Unassembled WGS sequence"/>
</dbReference>
<dbReference type="InterPro" id="IPR010985">
    <property type="entry name" value="Ribbon_hlx_hlx"/>
</dbReference>
<dbReference type="RefSeq" id="WP_004948341.1">
    <property type="nucleotide sequence ID" value="NZ_KB849643.1"/>
</dbReference>
<dbReference type="SUPFAM" id="SSF47598">
    <property type="entry name" value="Ribbon-helix-helix"/>
    <property type="match status" value="1"/>
</dbReference>
<keyword evidence="2" id="KW-1185">Reference proteome</keyword>
<dbReference type="EMBL" id="APPV01000011">
    <property type="protein sequence ID" value="ENV60385.1"/>
    <property type="molecule type" value="Genomic_DNA"/>
</dbReference>